<accession>A0A7Y9YCG9</accession>
<feature type="transmembrane region" description="Helical" evidence="2">
    <location>
        <begin position="209"/>
        <end position="225"/>
    </location>
</feature>
<feature type="transmembrane region" description="Helical" evidence="2">
    <location>
        <begin position="231"/>
        <end position="251"/>
    </location>
</feature>
<protein>
    <submittedName>
        <fullName evidence="3">Uncharacterized protein</fullName>
    </submittedName>
</protein>
<dbReference type="Proteomes" id="UP000537326">
    <property type="component" value="Unassembled WGS sequence"/>
</dbReference>
<proteinExistence type="predicted"/>
<evidence type="ECO:0000313" key="4">
    <source>
        <dbReference type="Proteomes" id="UP000537326"/>
    </source>
</evidence>
<feature type="transmembrane region" description="Helical" evidence="2">
    <location>
        <begin position="179"/>
        <end position="197"/>
    </location>
</feature>
<sequence>MPDDQRPDDAPSLEAPSLGRLFGRRKGRAADQPGPDTSGTDQPGPDTSSDAAPGTDPSPAAAPEAAPQAVMPLPEPAEPVAETEQTVVLDPTPAAAPARRGTAPEPAAAPAPAPVATAPAPTPSPAAKPPRAPLSIDGRVAAGVTGLVVGLLVVLLTAGSLRLCESVRGVSTCGGGPGFVLLVAVMVAMVLLGGTLLRLARVPDPMSTSFLAVGLTCVLSLLFLVDVLDEWWMVIVIPVITVSTFLLSHWVTTSVIEPAEG</sequence>
<name>A0A7Y9YCG9_9ACTN</name>
<keyword evidence="2" id="KW-1133">Transmembrane helix</keyword>
<feature type="compositionally biased region" description="Polar residues" evidence="1">
    <location>
        <begin position="35"/>
        <end position="50"/>
    </location>
</feature>
<dbReference type="AlphaFoldDB" id="A0A7Y9YCG9"/>
<feature type="compositionally biased region" description="Low complexity" evidence="1">
    <location>
        <begin position="91"/>
        <end position="106"/>
    </location>
</feature>
<keyword evidence="2" id="KW-0812">Transmembrane</keyword>
<evidence type="ECO:0000256" key="2">
    <source>
        <dbReference type="SAM" id="Phobius"/>
    </source>
</evidence>
<reference evidence="3 4" key="1">
    <citation type="submission" date="2020-07" db="EMBL/GenBank/DDBJ databases">
        <title>Sequencing the genomes of 1000 actinobacteria strains.</title>
        <authorList>
            <person name="Klenk H.-P."/>
        </authorList>
    </citation>
    <scope>NUCLEOTIDE SEQUENCE [LARGE SCALE GENOMIC DNA]</scope>
    <source>
        <strain evidence="3 4">DSM 18248</strain>
    </source>
</reference>
<keyword evidence="4" id="KW-1185">Reference proteome</keyword>
<evidence type="ECO:0000313" key="3">
    <source>
        <dbReference type="EMBL" id="NYI08494.1"/>
    </source>
</evidence>
<feature type="compositionally biased region" description="Low complexity" evidence="1">
    <location>
        <begin position="57"/>
        <end position="72"/>
    </location>
</feature>
<feature type="compositionally biased region" description="Pro residues" evidence="1">
    <location>
        <begin position="120"/>
        <end position="131"/>
    </location>
</feature>
<organism evidence="3 4">
    <name type="scientific">Nocardioides marinus</name>
    <dbReference type="NCBI Taxonomy" id="374514"/>
    <lineage>
        <taxon>Bacteria</taxon>
        <taxon>Bacillati</taxon>
        <taxon>Actinomycetota</taxon>
        <taxon>Actinomycetes</taxon>
        <taxon>Propionibacteriales</taxon>
        <taxon>Nocardioidaceae</taxon>
        <taxon>Nocardioides</taxon>
    </lineage>
</organism>
<comment type="caution">
    <text evidence="3">The sequence shown here is derived from an EMBL/GenBank/DDBJ whole genome shotgun (WGS) entry which is preliminary data.</text>
</comment>
<gene>
    <name evidence="3" type="ORF">BKA05_000009</name>
</gene>
<keyword evidence="2" id="KW-0472">Membrane</keyword>
<dbReference type="EMBL" id="JACBZI010000001">
    <property type="protein sequence ID" value="NYI08494.1"/>
    <property type="molecule type" value="Genomic_DNA"/>
</dbReference>
<feature type="transmembrane region" description="Helical" evidence="2">
    <location>
        <begin position="140"/>
        <end position="159"/>
    </location>
</feature>
<dbReference type="RefSeq" id="WP_179529601.1">
    <property type="nucleotide sequence ID" value="NZ_BAAAPP010000002.1"/>
</dbReference>
<feature type="region of interest" description="Disordered" evidence="1">
    <location>
        <begin position="1"/>
        <end position="131"/>
    </location>
</feature>
<evidence type="ECO:0000256" key="1">
    <source>
        <dbReference type="SAM" id="MobiDB-lite"/>
    </source>
</evidence>